<evidence type="ECO:0000256" key="2">
    <source>
        <dbReference type="ARBA" id="ARBA00023015"/>
    </source>
</evidence>
<dbReference type="InterPro" id="IPR000847">
    <property type="entry name" value="LysR_HTH_N"/>
</dbReference>
<evidence type="ECO:0000313" key="6">
    <source>
        <dbReference type="EMBL" id="KMO27543.1"/>
    </source>
</evidence>
<dbReference type="InterPro" id="IPR058163">
    <property type="entry name" value="LysR-type_TF_proteobact-type"/>
</dbReference>
<dbReference type="Proteomes" id="UP000035929">
    <property type="component" value="Unassembled WGS sequence"/>
</dbReference>
<dbReference type="PANTHER" id="PTHR30537:SF80">
    <property type="entry name" value="TRANSCRIPTIONAL REGULATOR"/>
    <property type="match status" value="1"/>
</dbReference>
<dbReference type="Pfam" id="PF03466">
    <property type="entry name" value="LysR_substrate"/>
    <property type="match status" value="1"/>
</dbReference>
<dbReference type="Pfam" id="PF00126">
    <property type="entry name" value="HTH_1"/>
    <property type="match status" value="1"/>
</dbReference>
<dbReference type="FunFam" id="1.10.10.10:FF:000001">
    <property type="entry name" value="LysR family transcriptional regulator"/>
    <property type="match status" value="1"/>
</dbReference>
<dbReference type="OrthoDB" id="9786526at2"/>
<dbReference type="GO" id="GO:0003700">
    <property type="term" value="F:DNA-binding transcription factor activity"/>
    <property type="evidence" value="ECO:0007669"/>
    <property type="project" value="InterPro"/>
</dbReference>
<dbReference type="FunFam" id="3.40.190.290:FF:000001">
    <property type="entry name" value="Transcriptional regulator, LysR family"/>
    <property type="match status" value="1"/>
</dbReference>
<evidence type="ECO:0000259" key="5">
    <source>
        <dbReference type="PROSITE" id="PS50931"/>
    </source>
</evidence>
<keyword evidence="3" id="KW-0238">DNA-binding</keyword>
<reference evidence="6 7" key="1">
    <citation type="submission" date="2015-03" db="EMBL/GenBank/DDBJ databases">
        <title>Genome sequencing of Methylobacterium aquaticum DSM16371 type strain.</title>
        <authorList>
            <person name="Chaudhry V."/>
            <person name="Patil P.B."/>
        </authorList>
    </citation>
    <scope>NUCLEOTIDE SEQUENCE [LARGE SCALE GENOMIC DNA]</scope>
    <source>
        <strain evidence="6 7">DSM 16371</strain>
    </source>
</reference>
<dbReference type="AlphaFoldDB" id="A0A0J6S212"/>
<dbReference type="Gene3D" id="1.10.10.10">
    <property type="entry name" value="Winged helix-like DNA-binding domain superfamily/Winged helix DNA-binding domain"/>
    <property type="match status" value="1"/>
</dbReference>
<dbReference type="EMBL" id="LABX01000295">
    <property type="protein sequence ID" value="KMO27543.1"/>
    <property type="molecule type" value="Genomic_DNA"/>
</dbReference>
<evidence type="ECO:0000256" key="4">
    <source>
        <dbReference type="ARBA" id="ARBA00023163"/>
    </source>
</evidence>
<proteinExistence type="inferred from homology"/>
<name>A0A0J6S212_9HYPH</name>
<dbReference type="InterPro" id="IPR036390">
    <property type="entry name" value="WH_DNA-bd_sf"/>
</dbReference>
<evidence type="ECO:0000313" key="7">
    <source>
        <dbReference type="Proteomes" id="UP000035929"/>
    </source>
</evidence>
<keyword evidence="4" id="KW-0804">Transcription</keyword>
<evidence type="ECO:0000256" key="3">
    <source>
        <dbReference type="ARBA" id="ARBA00023125"/>
    </source>
</evidence>
<dbReference type="InterPro" id="IPR036388">
    <property type="entry name" value="WH-like_DNA-bd_sf"/>
</dbReference>
<dbReference type="PROSITE" id="PS50931">
    <property type="entry name" value="HTH_LYSR"/>
    <property type="match status" value="1"/>
</dbReference>
<keyword evidence="2" id="KW-0805">Transcription regulation</keyword>
<dbReference type="PRINTS" id="PR00039">
    <property type="entry name" value="HTHLYSR"/>
</dbReference>
<dbReference type="Gene3D" id="3.40.190.290">
    <property type="match status" value="1"/>
</dbReference>
<dbReference type="PANTHER" id="PTHR30537">
    <property type="entry name" value="HTH-TYPE TRANSCRIPTIONAL REGULATOR"/>
    <property type="match status" value="1"/>
</dbReference>
<gene>
    <name evidence="6" type="ORF">VP06_30300</name>
</gene>
<organism evidence="6 7">
    <name type="scientific">Methylobacterium aquaticum</name>
    <dbReference type="NCBI Taxonomy" id="270351"/>
    <lineage>
        <taxon>Bacteria</taxon>
        <taxon>Pseudomonadati</taxon>
        <taxon>Pseudomonadota</taxon>
        <taxon>Alphaproteobacteria</taxon>
        <taxon>Hyphomicrobiales</taxon>
        <taxon>Methylobacteriaceae</taxon>
        <taxon>Methylobacterium</taxon>
    </lineage>
</organism>
<sequence>MDLLAAFRTFVRVVETGSFSAVAADLNTTQPTISRQVAALEAHLGARLLTRTTRRLVLTEDGQVLYEHAQRAIEAADEAQDAVGLRKRKPTGLLRLATPVVFGRLHVLPRLPAFLMRYPDVGIDLVMNDSITDLVEEGIDLAVRIGDLTDPGLVAKRLGTTRRITVASPGYLAQRGEPRHPDDLTRHDCVVYTRLATGPRWTFLGAEGVLTVEVTGRFRVNNSEGVRDAVLRGLGVGVVPNWLFVDEIERGAVRVILTAFEPRPLPISAVYPSRRFLAMKVRAMIDFLEDEFRLDPKLMPIAQDADASGH</sequence>
<comment type="caution">
    <text evidence="6">The sequence shown here is derived from an EMBL/GenBank/DDBJ whole genome shotgun (WGS) entry which is preliminary data.</text>
</comment>
<dbReference type="SUPFAM" id="SSF53850">
    <property type="entry name" value="Periplasmic binding protein-like II"/>
    <property type="match status" value="1"/>
</dbReference>
<accession>A0A0J6S212</accession>
<dbReference type="CDD" id="cd08422">
    <property type="entry name" value="PBP2_CrgA_like"/>
    <property type="match status" value="1"/>
</dbReference>
<comment type="similarity">
    <text evidence="1">Belongs to the LysR transcriptional regulatory family.</text>
</comment>
<dbReference type="GO" id="GO:0003677">
    <property type="term" value="F:DNA binding"/>
    <property type="evidence" value="ECO:0007669"/>
    <property type="project" value="UniProtKB-KW"/>
</dbReference>
<dbReference type="SUPFAM" id="SSF46785">
    <property type="entry name" value="Winged helix' DNA-binding domain"/>
    <property type="match status" value="1"/>
</dbReference>
<feature type="domain" description="HTH lysR-type" evidence="5">
    <location>
        <begin position="1"/>
        <end position="59"/>
    </location>
</feature>
<dbReference type="PATRIC" id="fig|270351.6.peg.4487"/>
<dbReference type="InterPro" id="IPR005119">
    <property type="entry name" value="LysR_subst-bd"/>
</dbReference>
<protein>
    <submittedName>
        <fullName evidence="6">LysR family transcriptional regulator</fullName>
    </submittedName>
</protein>
<evidence type="ECO:0000256" key="1">
    <source>
        <dbReference type="ARBA" id="ARBA00009437"/>
    </source>
</evidence>